<comment type="caution">
    <text evidence="3">The sequence shown here is derived from an EMBL/GenBank/DDBJ whole genome shotgun (WGS) entry which is preliminary data.</text>
</comment>
<dbReference type="PANTHER" id="PTHR33130:SF43">
    <property type="entry name" value="OS01G0688600 PROTEIN"/>
    <property type="match status" value="1"/>
</dbReference>
<feature type="compositionally biased region" description="Polar residues" evidence="2">
    <location>
        <begin position="166"/>
        <end position="177"/>
    </location>
</feature>
<name>A0AAV1XAY7_LUPLU</name>
<evidence type="ECO:0000256" key="1">
    <source>
        <dbReference type="SAM" id="Coils"/>
    </source>
</evidence>
<feature type="coiled-coil region" evidence="1">
    <location>
        <begin position="83"/>
        <end position="123"/>
    </location>
</feature>
<protein>
    <submittedName>
        <fullName evidence="3">Uncharacterized protein</fullName>
    </submittedName>
</protein>
<feature type="region of interest" description="Disordered" evidence="2">
    <location>
        <begin position="166"/>
        <end position="193"/>
    </location>
</feature>
<evidence type="ECO:0000313" key="4">
    <source>
        <dbReference type="Proteomes" id="UP001497480"/>
    </source>
</evidence>
<keyword evidence="1" id="KW-0175">Coiled coil</keyword>
<organism evidence="3 4">
    <name type="scientific">Lupinus luteus</name>
    <name type="common">European yellow lupine</name>
    <dbReference type="NCBI Taxonomy" id="3873"/>
    <lineage>
        <taxon>Eukaryota</taxon>
        <taxon>Viridiplantae</taxon>
        <taxon>Streptophyta</taxon>
        <taxon>Embryophyta</taxon>
        <taxon>Tracheophyta</taxon>
        <taxon>Spermatophyta</taxon>
        <taxon>Magnoliopsida</taxon>
        <taxon>eudicotyledons</taxon>
        <taxon>Gunneridae</taxon>
        <taxon>Pentapetalae</taxon>
        <taxon>rosids</taxon>
        <taxon>fabids</taxon>
        <taxon>Fabales</taxon>
        <taxon>Fabaceae</taxon>
        <taxon>Papilionoideae</taxon>
        <taxon>50 kb inversion clade</taxon>
        <taxon>genistoids sensu lato</taxon>
        <taxon>core genistoids</taxon>
        <taxon>Genisteae</taxon>
        <taxon>Lupinus</taxon>
    </lineage>
</organism>
<sequence length="276" mass="31301">MVLPGSSEGRSASPTTESISTIPQRSNRLHNFTLPSSLTWGTQRHLRCTKSPIISNNFSSNGDGVRSSTSRFEDNCEGIDAMREKLVNDLKNAAEKMKNVMLRNEKEEEEEEEERENSRETMMMMEGVKPWSVRTKREEFKAPIAGKGKGKGVKIDEKKHNVSSQMKINSNGNSATKLPNLRKKSEKLEPRMKFSLTLTKKEIEEDFLAMTGHKPPKKPTKRPKAVQKQMDDLYPGSWLKEVNAQSYKVHEAPESGKARKGKGKMHHLFESDDEKP</sequence>
<dbReference type="InterPro" id="IPR012438">
    <property type="entry name" value="DUF1639"/>
</dbReference>
<feature type="compositionally biased region" description="Basic residues" evidence="2">
    <location>
        <begin position="214"/>
        <end position="225"/>
    </location>
</feature>
<feature type="region of interest" description="Disordered" evidence="2">
    <location>
        <begin position="1"/>
        <end position="27"/>
    </location>
</feature>
<feature type="region of interest" description="Disordered" evidence="2">
    <location>
        <begin position="245"/>
        <end position="276"/>
    </location>
</feature>
<feature type="compositionally biased region" description="Basic and acidic residues" evidence="2">
    <location>
        <begin position="248"/>
        <end position="257"/>
    </location>
</feature>
<proteinExistence type="predicted"/>
<accession>A0AAV1XAY7</accession>
<feature type="compositionally biased region" description="Basic and acidic residues" evidence="2">
    <location>
        <begin position="267"/>
        <end position="276"/>
    </location>
</feature>
<keyword evidence="4" id="KW-1185">Reference proteome</keyword>
<dbReference type="Proteomes" id="UP001497480">
    <property type="component" value="Unassembled WGS sequence"/>
</dbReference>
<dbReference type="EMBL" id="CAXHTB010000013">
    <property type="protein sequence ID" value="CAL0318087.1"/>
    <property type="molecule type" value="Genomic_DNA"/>
</dbReference>
<feature type="region of interest" description="Disordered" evidence="2">
    <location>
        <begin position="208"/>
        <end position="229"/>
    </location>
</feature>
<feature type="compositionally biased region" description="Polar residues" evidence="2">
    <location>
        <begin position="8"/>
        <end position="27"/>
    </location>
</feature>
<dbReference type="PANTHER" id="PTHR33130">
    <property type="entry name" value="PUTATIVE (DUF1639)-RELATED"/>
    <property type="match status" value="1"/>
</dbReference>
<reference evidence="3 4" key="1">
    <citation type="submission" date="2024-03" db="EMBL/GenBank/DDBJ databases">
        <authorList>
            <person name="Martinez-Hernandez J."/>
        </authorList>
    </citation>
    <scope>NUCLEOTIDE SEQUENCE [LARGE SCALE GENOMIC DNA]</scope>
</reference>
<dbReference type="Pfam" id="PF07797">
    <property type="entry name" value="DUF1639"/>
    <property type="match status" value="1"/>
</dbReference>
<evidence type="ECO:0000256" key="2">
    <source>
        <dbReference type="SAM" id="MobiDB-lite"/>
    </source>
</evidence>
<dbReference type="AlphaFoldDB" id="A0AAV1XAY7"/>
<evidence type="ECO:0000313" key="3">
    <source>
        <dbReference type="EMBL" id="CAL0318087.1"/>
    </source>
</evidence>
<gene>
    <name evidence="3" type="ORF">LLUT_LOCUS19147</name>
</gene>